<dbReference type="AlphaFoldDB" id="A0A0V8RU95"/>
<dbReference type="InterPro" id="IPR003729">
    <property type="entry name" value="Bi_nuclease_dom"/>
</dbReference>
<feature type="domain" description="BFN" evidence="2">
    <location>
        <begin position="8"/>
        <end position="150"/>
    </location>
</feature>
<protein>
    <recommendedName>
        <fullName evidence="2">BFN domain-containing protein</fullName>
    </recommendedName>
</protein>
<dbReference type="Gene3D" id="3.10.690.10">
    <property type="entry name" value="Bifunctional nuclease domain"/>
    <property type="match status" value="1"/>
</dbReference>
<keyword evidence="4" id="KW-1185">Reference proteome</keyword>
<dbReference type="OrthoDB" id="14860at2157"/>
<evidence type="ECO:0000313" key="3">
    <source>
        <dbReference type="EMBL" id="KSW11646.1"/>
    </source>
</evidence>
<comment type="caution">
    <text evidence="3">The sequence shown here is derived from an EMBL/GenBank/DDBJ whole genome shotgun (WGS) entry which is preliminary data.</text>
</comment>
<dbReference type="InterPro" id="IPR036104">
    <property type="entry name" value="BFN_sf"/>
</dbReference>
<evidence type="ECO:0000256" key="1">
    <source>
        <dbReference type="SAM" id="MobiDB-lite"/>
    </source>
</evidence>
<evidence type="ECO:0000313" key="4">
    <source>
        <dbReference type="Proteomes" id="UP000053352"/>
    </source>
</evidence>
<dbReference type="Pfam" id="PF02577">
    <property type="entry name" value="BFN_dom"/>
    <property type="match status" value="1"/>
</dbReference>
<feature type="compositionally biased region" description="Acidic residues" evidence="1">
    <location>
        <begin position="156"/>
        <end position="166"/>
    </location>
</feature>
<dbReference type="GO" id="GO:0004518">
    <property type="term" value="F:nuclease activity"/>
    <property type="evidence" value="ECO:0007669"/>
    <property type="project" value="InterPro"/>
</dbReference>
<reference evidence="3 4" key="1">
    <citation type="submission" date="2015-11" db="EMBL/GenBank/DDBJ databases">
        <title>Genome sequence of Pyrodictium occultum PL-19, a marine hyperthermophilic archaeon isolated from Volcano, Italy.</title>
        <authorList>
            <person name="Utturkar S."/>
            <person name="Huber H."/>
            <person name="Leptihn S."/>
            <person name="Brown S."/>
            <person name="Stetter K.O."/>
            <person name="Podar M."/>
        </authorList>
    </citation>
    <scope>NUCLEOTIDE SEQUENCE [LARGE SCALE GENOMIC DNA]</scope>
    <source>
        <strain evidence="3 4">PL-19</strain>
    </source>
</reference>
<gene>
    <name evidence="3" type="ORF">CF15_02130</name>
</gene>
<dbReference type="RefSeq" id="WP_058370321.1">
    <property type="nucleotide sequence ID" value="NZ_LNTB01000001.1"/>
</dbReference>
<proteinExistence type="predicted"/>
<accession>A0A0V8RU95</accession>
<feature type="region of interest" description="Disordered" evidence="1">
    <location>
        <begin position="146"/>
        <end position="166"/>
    </location>
</feature>
<dbReference type="PROSITE" id="PS51658">
    <property type="entry name" value="BFN"/>
    <property type="match status" value="1"/>
</dbReference>
<dbReference type="STRING" id="2309.CF15_02130"/>
<sequence length="166" mass="19100">MPPPRSSDVLLEARSVTAMVMPNPPHIPVIVLELEDGREFTLYNVPFEIVQALNRLEENSAPMQERRETVFDVLADLRSLIEELGRHLEQVVIDEIDYSTFLYTAKASFNLGGLYMIRRMVPSHAIFLARLFKKPIYVSKRLVDEQEMYERSSSEEGGEEDEDVEP</sequence>
<dbReference type="EMBL" id="LNTB01000001">
    <property type="protein sequence ID" value="KSW11646.1"/>
    <property type="molecule type" value="Genomic_DNA"/>
</dbReference>
<evidence type="ECO:0000259" key="2">
    <source>
        <dbReference type="PROSITE" id="PS51658"/>
    </source>
</evidence>
<organism evidence="3 4">
    <name type="scientific">Pyrodictium occultum</name>
    <dbReference type="NCBI Taxonomy" id="2309"/>
    <lineage>
        <taxon>Archaea</taxon>
        <taxon>Thermoproteota</taxon>
        <taxon>Thermoprotei</taxon>
        <taxon>Desulfurococcales</taxon>
        <taxon>Pyrodictiaceae</taxon>
        <taxon>Pyrodictium</taxon>
    </lineage>
</organism>
<dbReference type="Proteomes" id="UP000053352">
    <property type="component" value="Unassembled WGS sequence"/>
</dbReference>
<name>A0A0V8RU95_PYROC</name>
<dbReference type="SUPFAM" id="SSF103256">
    <property type="entry name" value="Hypothetical protein TM0160"/>
    <property type="match status" value="1"/>
</dbReference>